<keyword evidence="2 5" id="KW-0812">Transmembrane</keyword>
<organism evidence="6 7">
    <name type="scientific">Leptospira fainei serovar Hurstbridge str. BUT 6</name>
    <dbReference type="NCBI Taxonomy" id="1193011"/>
    <lineage>
        <taxon>Bacteria</taxon>
        <taxon>Pseudomonadati</taxon>
        <taxon>Spirochaetota</taxon>
        <taxon>Spirochaetia</taxon>
        <taxon>Leptospirales</taxon>
        <taxon>Leptospiraceae</taxon>
        <taxon>Leptospira</taxon>
    </lineage>
</organism>
<keyword evidence="3 5" id="KW-1133">Transmembrane helix</keyword>
<evidence type="ECO:0000256" key="2">
    <source>
        <dbReference type="ARBA" id="ARBA00022692"/>
    </source>
</evidence>
<evidence type="ECO:0000313" key="6">
    <source>
        <dbReference type="EMBL" id="EPG73324.1"/>
    </source>
</evidence>
<dbReference type="InterPro" id="IPR051598">
    <property type="entry name" value="TSUP/Inactive_protease-like"/>
</dbReference>
<sequence>MKFILIFIIGSMAGLLGGLVGIGGGILIVPALVFGLGFTQKLAQGTTLAAMIPPIGIAAAYVYYKAGDVDTTSAFWIALGFIAGGYFGANIAESISSQLLERIFGGCMILIGIYMIYRS</sequence>
<dbReference type="InterPro" id="IPR002781">
    <property type="entry name" value="TM_pro_TauE-like"/>
</dbReference>
<dbReference type="Proteomes" id="UP000014540">
    <property type="component" value="Unassembled WGS sequence"/>
</dbReference>
<dbReference type="PANTHER" id="PTHR43701">
    <property type="entry name" value="MEMBRANE TRANSPORTER PROTEIN MJ0441-RELATED"/>
    <property type="match status" value="1"/>
</dbReference>
<comment type="subcellular location">
    <subcellularLocation>
        <location evidence="5">Cell membrane</location>
        <topology evidence="5">Multi-pass membrane protein</topology>
    </subcellularLocation>
    <subcellularLocation>
        <location evidence="1">Membrane</location>
        <topology evidence="1">Multi-pass membrane protein</topology>
    </subcellularLocation>
</comment>
<dbReference type="RefSeq" id="WP_016549810.1">
    <property type="nucleotide sequence ID" value="NZ_AKWZ02000010.1"/>
</dbReference>
<keyword evidence="4 5" id="KW-0472">Membrane</keyword>
<evidence type="ECO:0000256" key="5">
    <source>
        <dbReference type="RuleBase" id="RU363041"/>
    </source>
</evidence>
<evidence type="ECO:0000313" key="7">
    <source>
        <dbReference type="Proteomes" id="UP000014540"/>
    </source>
</evidence>
<proteinExistence type="inferred from homology"/>
<dbReference type="STRING" id="1193011.LEP1GSC058_4066"/>
<evidence type="ECO:0000256" key="1">
    <source>
        <dbReference type="ARBA" id="ARBA00004141"/>
    </source>
</evidence>
<reference evidence="6" key="1">
    <citation type="submission" date="2013-04" db="EMBL/GenBank/DDBJ databases">
        <authorList>
            <person name="Harkins D.M."/>
            <person name="Durkin A.S."/>
            <person name="Selengut J.D."/>
            <person name="Sanka R."/>
            <person name="DePew J."/>
            <person name="Purushe J."/>
            <person name="Ahmed A."/>
            <person name="van der Linden H."/>
            <person name="Goris M.G.A."/>
            <person name="Hartskeerl R.A."/>
            <person name="Vinetz J.M."/>
            <person name="Sutton G.G."/>
            <person name="Nelson W.C."/>
            <person name="Fouts D.E."/>
        </authorList>
    </citation>
    <scope>NUCLEOTIDE SEQUENCE [LARGE SCALE GENOMIC DNA]</scope>
    <source>
        <strain evidence="6">BUT 6</strain>
    </source>
</reference>
<protein>
    <recommendedName>
        <fullName evidence="5">Probable membrane transporter protein</fullName>
    </recommendedName>
</protein>
<dbReference type="GO" id="GO:0005886">
    <property type="term" value="C:plasma membrane"/>
    <property type="evidence" value="ECO:0007669"/>
    <property type="project" value="UniProtKB-SubCell"/>
</dbReference>
<dbReference type="EMBL" id="AKWZ02000010">
    <property type="protein sequence ID" value="EPG73324.1"/>
    <property type="molecule type" value="Genomic_DNA"/>
</dbReference>
<dbReference type="Pfam" id="PF01925">
    <property type="entry name" value="TauE"/>
    <property type="match status" value="1"/>
</dbReference>
<comment type="similarity">
    <text evidence="5">Belongs to the 4-toluene sulfonate uptake permease (TSUP) (TC 2.A.102) family.</text>
</comment>
<feature type="transmembrane region" description="Helical" evidence="5">
    <location>
        <begin position="46"/>
        <end position="63"/>
    </location>
</feature>
<feature type="transmembrane region" description="Helical" evidence="5">
    <location>
        <begin position="75"/>
        <end position="92"/>
    </location>
</feature>
<evidence type="ECO:0000256" key="4">
    <source>
        <dbReference type="ARBA" id="ARBA00023136"/>
    </source>
</evidence>
<gene>
    <name evidence="6" type="ORF">LEP1GSC058_4066</name>
</gene>
<keyword evidence="7" id="KW-1185">Reference proteome</keyword>
<feature type="transmembrane region" description="Helical" evidence="5">
    <location>
        <begin position="99"/>
        <end position="117"/>
    </location>
</feature>
<keyword evidence="5" id="KW-1003">Cell membrane</keyword>
<name>S3UY79_9LEPT</name>
<dbReference type="AlphaFoldDB" id="S3UY79"/>
<feature type="transmembrane region" description="Helical" evidence="5">
    <location>
        <begin position="6"/>
        <end position="34"/>
    </location>
</feature>
<dbReference type="PANTHER" id="PTHR43701:SF2">
    <property type="entry name" value="MEMBRANE TRANSPORTER PROTEIN YJNA-RELATED"/>
    <property type="match status" value="1"/>
</dbReference>
<dbReference type="OrthoDB" id="532317at2"/>
<accession>S3UY79</accession>
<comment type="caution">
    <text evidence="6">The sequence shown here is derived from an EMBL/GenBank/DDBJ whole genome shotgun (WGS) entry which is preliminary data.</text>
</comment>
<evidence type="ECO:0000256" key="3">
    <source>
        <dbReference type="ARBA" id="ARBA00022989"/>
    </source>
</evidence>